<gene>
    <name evidence="1" type="ORF">FDO65_20365</name>
</gene>
<comment type="caution">
    <text evidence="1">The sequence shown here is derived from an EMBL/GenBank/DDBJ whole genome shotgun (WGS) entry which is preliminary data.</text>
</comment>
<name>A0A4U6Q8X2_9ACTN</name>
<organism evidence="1 2">
    <name type="scientific">Nakamurella flava</name>
    <dbReference type="NCBI Taxonomy" id="2576308"/>
    <lineage>
        <taxon>Bacteria</taxon>
        <taxon>Bacillati</taxon>
        <taxon>Actinomycetota</taxon>
        <taxon>Actinomycetes</taxon>
        <taxon>Nakamurellales</taxon>
        <taxon>Nakamurellaceae</taxon>
        <taxon>Nakamurella</taxon>
    </lineage>
</organism>
<protein>
    <recommendedName>
        <fullName evidence="3">DUF2269 family protein</fullName>
    </recommendedName>
</protein>
<dbReference type="EMBL" id="SZZH01000007">
    <property type="protein sequence ID" value="TKV56321.1"/>
    <property type="molecule type" value="Genomic_DNA"/>
</dbReference>
<accession>A0A4U6Q8X2</accession>
<dbReference type="OrthoDB" id="5181921at2"/>
<dbReference type="Proteomes" id="UP000306985">
    <property type="component" value="Unassembled WGS sequence"/>
</dbReference>
<evidence type="ECO:0008006" key="3">
    <source>
        <dbReference type="Google" id="ProtNLM"/>
    </source>
</evidence>
<proteinExistence type="predicted"/>
<evidence type="ECO:0000313" key="1">
    <source>
        <dbReference type="EMBL" id="TKV56321.1"/>
    </source>
</evidence>
<evidence type="ECO:0000313" key="2">
    <source>
        <dbReference type="Proteomes" id="UP000306985"/>
    </source>
</evidence>
<keyword evidence="2" id="KW-1185">Reference proteome</keyword>
<sequence>MSSSNLLVRSLHDVGLASWFGGSLMGAIGLNGAANHVSDRTERAPVAAAGWARWAPVNAVSIGAHLVGGIGLIVGNRKRLGHQGEARGNTVVKAALTGVALASTAYSGALGAKVAAQSPFPADGGVLPASDTPPDATKVLQQLRIAQWVTPVITAVLLVLGAQQGEQQRPGRILQR</sequence>
<dbReference type="RefSeq" id="WP_137451590.1">
    <property type="nucleotide sequence ID" value="NZ_SZZH01000007.1"/>
</dbReference>
<dbReference type="AlphaFoldDB" id="A0A4U6Q8X2"/>
<reference evidence="1 2" key="1">
    <citation type="submission" date="2019-05" db="EMBL/GenBank/DDBJ databases">
        <title>Nakamurella sp. N5BH11, whole genome shotgun sequence.</title>
        <authorList>
            <person name="Tuo L."/>
        </authorList>
    </citation>
    <scope>NUCLEOTIDE SEQUENCE [LARGE SCALE GENOMIC DNA]</scope>
    <source>
        <strain evidence="1 2">N5BH11</strain>
    </source>
</reference>